<keyword evidence="3" id="KW-1185">Reference proteome</keyword>
<feature type="compositionally biased region" description="Acidic residues" evidence="1">
    <location>
        <begin position="255"/>
        <end position="267"/>
    </location>
</feature>
<reference evidence="2" key="1">
    <citation type="submission" date="2021-09" db="EMBL/GenBank/DDBJ databases">
        <title>A high-quality genome of the endoparasitic fungus Hirsutella rhossiliensis with a comparison of Hirsutella genomes reveals transposable elements contributing to genome size variation.</title>
        <authorList>
            <person name="Lin R."/>
            <person name="Jiao Y."/>
            <person name="Sun X."/>
            <person name="Ling J."/>
            <person name="Xie B."/>
            <person name="Cheng X."/>
        </authorList>
    </citation>
    <scope>NUCLEOTIDE SEQUENCE</scope>
    <source>
        <strain evidence="2">HR02</strain>
    </source>
</reference>
<dbReference type="OrthoDB" id="4939762at2759"/>
<feature type="region of interest" description="Disordered" evidence="1">
    <location>
        <begin position="1"/>
        <end position="34"/>
    </location>
</feature>
<evidence type="ECO:0000256" key="1">
    <source>
        <dbReference type="SAM" id="MobiDB-lite"/>
    </source>
</evidence>
<evidence type="ECO:0000313" key="2">
    <source>
        <dbReference type="EMBL" id="KAH0963672.1"/>
    </source>
</evidence>
<feature type="region of interest" description="Disordered" evidence="1">
    <location>
        <begin position="393"/>
        <end position="460"/>
    </location>
</feature>
<accession>A0A9P8N2T7</accession>
<name>A0A9P8N2T7_9HYPO</name>
<proteinExistence type="predicted"/>
<feature type="compositionally biased region" description="Basic and acidic residues" evidence="1">
    <location>
        <begin position="447"/>
        <end position="460"/>
    </location>
</feature>
<dbReference type="GeneID" id="68355311"/>
<sequence length="460" mass="49755">MSSDEEPASGLAHSQLPTPDARLSAGKQVSPLSHDRFEFPQVNSMCSKDGDSSSRSTTVDSFVELLRSAVPTELIPRNLHCYMVRESNARLEMAKAAGVELGELSIGDDCLPTWPDLHWDPDTESLHAVIQNRLVDFQVSQDLGDLIREEIVIKGNLKLSQARELGVGIKNLSIGFNLLPTWDPAQSDVEDGPVVIIDDDESALDSEATASQADNFSVALPSDAILITPVTDVFDSHSLSTPRRSSLPSPSGSDCDSDDRDGGGDEFDDVITLENYVSALPVYEYGDAVNILHDVQLVGGPEGVSEVDLEVYLVEGDDDVADLSEVELAIDREVYECLFGDDEAIDIEIPGTELFCFNCVDEAVSDTDDLENHVSLQADSSLGLGLDELESLDHSEEATEDDDRGPTPVDSSLGLEVEDLESLDHSEEATDNDDDSEASQEGGDLGNDQHHHNEDELGNI</sequence>
<dbReference type="AlphaFoldDB" id="A0A9P8N2T7"/>
<evidence type="ECO:0000313" key="3">
    <source>
        <dbReference type="Proteomes" id="UP000824596"/>
    </source>
</evidence>
<dbReference type="EMBL" id="JAIZPD010000005">
    <property type="protein sequence ID" value="KAH0963672.1"/>
    <property type="molecule type" value="Genomic_DNA"/>
</dbReference>
<feature type="region of interest" description="Disordered" evidence="1">
    <location>
        <begin position="238"/>
        <end position="267"/>
    </location>
</feature>
<organism evidence="2 3">
    <name type="scientific">Hirsutella rhossiliensis</name>
    <dbReference type="NCBI Taxonomy" id="111463"/>
    <lineage>
        <taxon>Eukaryota</taxon>
        <taxon>Fungi</taxon>
        <taxon>Dikarya</taxon>
        <taxon>Ascomycota</taxon>
        <taxon>Pezizomycotina</taxon>
        <taxon>Sordariomycetes</taxon>
        <taxon>Hypocreomycetidae</taxon>
        <taxon>Hypocreales</taxon>
        <taxon>Ophiocordycipitaceae</taxon>
        <taxon>Hirsutella</taxon>
    </lineage>
</organism>
<feature type="compositionally biased region" description="Acidic residues" evidence="1">
    <location>
        <begin position="429"/>
        <end position="438"/>
    </location>
</feature>
<protein>
    <submittedName>
        <fullName evidence="2">Uncharacterized protein</fullName>
    </submittedName>
</protein>
<comment type="caution">
    <text evidence="2">The sequence shown here is derived from an EMBL/GenBank/DDBJ whole genome shotgun (WGS) entry which is preliminary data.</text>
</comment>
<gene>
    <name evidence="2" type="ORF">HRG_06182</name>
</gene>
<feature type="compositionally biased region" description="Low complexity" evidence="1">
    <location>
        <begin position="238"/>
        <end position="254"/>
    </location>
</feature>
<dbReference type="RefSeq" id="XP_044721185.1">
    <property type="nucleotide sequence ID" value="XM_044864653.1"/>
</dbReference>
<dbReference type="Proteomes" id="UP000824596">
    <property type="component" value="Unassembled WGS sequence"/>
</dbReference>